<dbReference type="Gene3D" id="3.90.70.10">
    <property type="entry name" value="Cysteine proteinases"/>
    <property type="match status" value="1"/>
</dbReference>
<dbReference type="Pfam" id="PF00112">
    <property type="entry name" value="Peptidase_C1"/>
    <property type="match status" value="1"/>
</dbReference>
<name>A0A6C0KLS4_9ZZZZ</name>
<dbReference type="InterPro" id="IPR039417">
    <property type="entry name" value="Peptidase_C1A_papain-like"/>
</dbReference>
<dbReference type="CDD" id="cd02248">
    <property type="entry name" value="Peptidase_C1A"/>
    <property type="match status" value="1"/>
</dbReference>
<dbReference type="GO" id="GO:0006508">
    <property type="term" value="P:proteolysis"/>
    <property type="evidence" value="ECO:0007669"/>
    <property type="project" value="InterPro"/>
</dbReference>
<dbReference type="SMART" id="SM00645">
    <property type="entry name" value="Pept_C1"/>
    <property type="match status" value="1"/>
</dbReference>
<evidence type="ECO:0000259" key="3">
    <source>
        <dbReference type="SMART" id="SM00645"/>
    </source>
</evidence>
<dbReference type="InterPro" id="IPR000169">
    <property type="entry name" value="Pept_cys_AS"/>
</dbReference>
<evidence type="ECO:0000313" key="5">
    <source>
        <dbReference type="EMBL" id="QHU17288.1"/>
    </source>
</evidence>
<dbReference type="EMBL" id="MN740900">
    <property type="protein sequence ID" value="QHU17288.1"/>
    <property type="molecule type" value="Genomic_DNA"/>
</dbReference>
<dbReference type="GO" id="GO:0008234">
    <property type="term" value="F:cysteine-type peptidase activity"/>
    <property type="evidence" value="ECO:0007669"/>
    <property type="project" value="InterPro"/>
</dbReference>
<feature type="domain" description="Peptidase C1A papain C-terminal" evidence="3">
    <location>
        <begin position="116"/>
        <end position="341"/>
    </location>
</feature>
<dbReference type="SUPFAM" id="SSF54001">
    <property type="entry name" value="Cysteine proteinases"/>
    <property type="match status" value="1"/>
</dbReference>
<evidence type="ECO:0000256" key="2">
    <source>
        <dbReference type="ARBA" id="ARBA00023157"/>
    </source>
</evidence>
<dbReference type="FunFam" id="3.90.70.10:FF:000332">
    <property type="entry name" value="Cathepsin L1"/>
    <property type="match status" value="1"/>
</dbReference>
<reference evidence="5" key="1">
    <citation type="journal article" date="2020" name="Nature">
        <title>Giant virus diversity and host interactions through global metagenomics.</title>
        <authorList>
            <person name="Schulz F."/>
            <person name="Roux S."/>
            <person name="Paez-Espino D."/>
            <person name="Jungbluth S."/>
            <person name="Walsh D.A."/>
            <person name="Denef V.J."/>
            <person name="McMahon K.D."/>
            <person name="Konstantinidis K.T."/>
            <person name="Eloe-Fadrosh E.A."/>
            <person name="Kyrpides N.C."/>
            <person name="Woyke T."/>
        </authorList>
    </citation>
    <scope>NUCLEOTIDE SEQUENCE</scope>
    <source>
        <strain evidence="5">GVMAG-S-3300012000-57</strain>
    </source>
</reference>
<organism evidence="5">
    <name type="scientific">viral metagenome</name>
    <dbReference type="NCBI Taxonomy" id="1070528"/>
    <lineage>
        <taxon>unclassified sequences</taxon>
        <taxon>metagenomes</taxon>
        <taxon>organismal metagenomes</taxon>
    </lineage>
</organism>
<feature type="domain" description="Cathepsin propeptide inhibitor" evidence="4">
    <location>
        <begin position="23"/>
        <end position="79"/>
    </location>
</feature>
<sequence length="343" mass="37314">MIAFVFILTLCGFVNGSNFLDRFHAWADTFKIRFRDEAHKMQVYAKWSANDKFIETTNAQNLTYVLGHNQFSGMDSIEFKEYLGFSNEKMTENLRGFLNAESIVVKMENNVELSSLPSSIDWVDLGAVTPVKDQGQCGSCWSFSTTGSLEGAYFVTYGELLSFSEQQLVDCDNWKNGGRDHGCNGGLMDNAFNWIHSNGGLCSESAYPYVSGTTETAGTCTTTCSVNSKSKVQSYVDVTASSDTAMMTALSKQPVSVAIEADQASFQLYKSGVFTGNCGTNLDHGVLVVGYGTESGSDYYKVKNSWGTSWGQDGYILLGRGSSYNSGAGQCGVLLEASYPLLA</sequence>
<proteinExistence type="inferred from homology"/>
<dbReference type="PANTHER" id="PTHR12411">
    <property type="entry name" value="CYSTEINE PROTEASE FAMILY C1-RELATED"/>
    <property type="match status" value="1"/>
</dbReference>
<keyword evidence="2" id="KW-1015">Disulfide bond</keyword>
<dbReference type="InterPro" id="IPR025660">
    <property type="entry name" value="Pept_his_AS"/>
</dbReference>
<evidence type="ECO:0000259" key="4">
    <source>
        <dbReference type="SMART" id="SM00848"/>
    </source>
</evidence>
<accession>A0A6C0KLS4</accession>
<dbReference type="PROSITE" id="PS00139">
    <property type="entry name" value="THIOL_PROTEASE_CYS"/>
    <property type="match status" value="1"/>
</dbReference>
<dbReference type="InterPro" id="IPR013128">
    <property type="entry name" value="Peptidase_C1A"/>
</dbReference>
<dbReference type="SMART" id="SM00848">
    <property type="entry name" value="Inhibitor_I29"/>
    <property type="match status" value="1"/>
</dbReference>
<dbReference type="Pfam" id="PF08246">
    <property type="entry name" value="Inhibitor_I29"/>
    <property type="match status" value="1"/>
</dbReference>
<evidence type="ECO:0008006" key="6">
    <source>
        <dbReference type="Google" id="ProtNLM"/>
    </source>
</evidence>
<dbReference type="AlphaFoldDB" id="A0A6C0KLS4"/>
<dbReference type="PRINTS" id="PR00705">
    <property type="entry name" value="PAPAIN"/>
</dbReference>
<dbReference type="InterPro" id="IPR013201">
    <property type="entry name" value="Prot_inhib_I29"/>
</dbReference>
<dbReference type="PROSITE" id="PS00639">
    <property type="entry name" value="THIOL_PROTEASE_HIS"/>
    <property type="match status" value="1"/>
</dbReference>
<protein>
    <recommendedName>
        <fullName evidence="6">Peptidase C1A papain C-terminal domain-containing protein</fullName>
    </recommendedName>
</protein>
<evidence type="ECO:0000256" key="1">
    <source>
        <dbReference type="ARBA" id="ARBA00008455"/>
    </source>
</evidence>
<comment type="similarity">
    <text evidence="1">Belongs to the peptidase C1 family.</text>
</comment>
<dbReference type="InterPro" id="IPR038765">
    <property type="entry name" value="Papain-like_cys_pep_sf"/>
</dbReference>
<dbReference type="InterPro" id="IPR000668">
    <property type="entry name" value="Peptidase_C1A_C"/>
</dbReference>